<keyword evidence="1 3" id="KW-0396">Initiation factor</keyword>
<protein>
    <submittedName>
        <fullName evidence="3">Eukaryotic translation initiation factor 6</fullName>
    </submittedName>
</protein>
<dbReference type="STRING" id="578461.R0M422"/>
<keyword evidence="2" id="KW-0648">Protein biosynthesis</keyword>
<evidence type="ECO:0000313" key="4">
    <source>
        <dbReference type="Proteomes" id="UP000016927"/>
    </source>
</evidence>
<gene>
    <name evidence="3" type="primary">EIF6</name>
    <name evidence="3" type="ORF">NBO_368gi001</name>
</gene>
<dbReference type="OrthoDB" id="4155914at2759"/>
<dbReference type="Proteomes" id="UP000016927">
    <property type="component" value="Unassembled WGS sequence"/>
</dbReference>
<dbReference type="PANTHER" id="PTHR10784">
    <property type="entry name" value="TRANSLATION INITIATION FACTOR 6"/>
    <property type="match status" value="1"/>
</dbReference>
<dbReference type="SMART" id="SM00654">
    <property type="entry name" value="eIF6"/>
    <property type="match status" value="1"/>
</dbReference>
<evidence type="ECO:0000256" key="2">
    <source>
        <dbReference type="ARBA" id="ARBA00022917"/>
    </source>
</evidence>
<sequence length="109" mass="11988">MSFRIDFHGSSEVGAYMSFANTYCLVGRSTSGNTLKFLLENVDMPIIETTINGISMVGSQVRGNKNGLILSSAPTDQELMHIRNSLPDHIMVKRIDERLNALGNVVLCN</sequence>
<dbReference type="Gene3D" id="3.75.10.10">
    <property type="entry name" value="L-arginine/glycine Amidinotransferase, Chain A"/>
    <property type="match status" value="1"/>
</dbReference>
<dbReference type="InterPro" id="IPR002769">
    <property type="entry name" value="eIF6"/>
</dbReference>
<organism evidence="3 4">
    <name type="scientific">Nosema bombycis (strain CQ1 / CVCC 102059)</name>
    <name type="common">Microsporidian parasite</name>
    <name type="synonym">Pebrine of silkworm</name>
    <dbReference type="NCBI Taxonomy" id="578461"/>
    <lineage>
        <taxon>Eukaryota</taxon>
        <taxon>Fungi</taxon>
        <taxon>Fungi incertae sedis</taxon>
        <taxon>Microsporidia</taxon>
        <taxon>Nosematidae</taxon>
        <taxon>Nosema</taxon>
    </lineage>
</organism>
<reference evidence="3 4" key="1">
    <citation type="journal article" date="2013" name="BMC Genomics">
        <title>Comparative genomics of parasitic silkworm microsporidia reveal an association between genome expansion and host adaptation.</title>
        <authorList>
            <person name="Pan G."/>
            <person name="Xu J."/>
            <person name="Li T."/>
            <person name="Xia Q."/>
            <person name="Liu S.L."/>
            <person name="Zhang G."/>
            <person name="Li S."/>
            <person name="Li C."/>
            <person name="Liu H."/>
            <person name="Yang L."/>
            <person name="Liu T."/>
            <person name="Zhang X."/>
            <person name="Wu Z."/>
            <person name="Fan W."/>
            <person name="Dang X."/>
            <person name="Xiang H."/>
            <person name="Tao M."/>
            <person name="Li Y."/>
            <person name="Hu J."/>
            <person name="Li Z."/>
            <person name="Lin L."/>
            <person name="Luo J."/>
            <person name="Geng L."/>
            <person name="Wang L."/>
            <person name="Long M."/>
            <person name="Wan Y."/>
            <person name="He N."/>
            <person name="Zhang Z."/>
            <person name="Lu C."/>
            <person name="Keeling P.J."/>
            <person name="Wang J."/>
            <person name="Xiang Z."/>
            <person name="Zhou Z."/>
        </authorList>
    </citation>
    <scope>NUCLEOTIDE SEQUENCE [LARGE SCALE GENOMIC DNA]</scope>
    <source>
        <strain evidence="4">CQ1 / CVCC 102059</strain>
    </source>
</reference>
<dbReference type="VEuPathDB" id="MicrosporidiaDB:NBO_368gi001"/>
<feature type="non-terminal residue" evidence="3">
    <location>
        <position position="109"/>
    </location>
</feature>
<name>R0M422_NOSB1</name>
<dbReference type="HOGENOM" id="CLU_147076_0_0_1"/>
<evidence type="ECO:0000313" key="3">
    <source>
        <dbReference type="EMBL" id="EOB12769.1"/>
    </source>
</evidence>
<dbReference type="AlphaFoldDB" id="R0M422"/>
<dbReference type="OMA" id="DSVEVQC"/>
<proteinExistence type="predicted"/>
<dbReference type="GO" id="GO:0003743">
    <property type="term" value="F:translation initiation factor activity"/>
    <property type="evidence" value="ECO:0007669"/>
    <property type="project" value="UniProtKB-KW"/>
</dbReference>
<dbReference type="EMBL" id="KB909276">
    <property type="protein sequence ID" value="EOB12769.1"/>
    <property type="molecule type" value="Genomic_DNA"/>
</dbReference>
<dbReference type="GO" id="GO:0042256">
    <property type="term" value="P:cytosolic ribosome assembly"/>
    <property type="evidence" value="ECO:0007669"/>
    <property type="project" value="InterPro"/>
</dbReference>
<keyword evidence="4" id="KW-1185">Reference proteome</keyword>
<dbReference type="GO" id="GO:0043022">
    <property type="term" value="F:ribosome binding"/>
    <property type="evidence" value="ECO:0007669"/>
    <property type="project" value="InterPro"/>
</dbReference>
<accession>R0M422</accession>
<evidence type="ECO:0000256" key="1">
    <source>
        <dbReference type="ARBA" id="ARBA00022540"/>
    </source>
</evidence>
<dbReference type="Pfam" id="PF01912">
    <property type="entry name" value="eIF-6"/>
    <property type="match status" value="1"/>
</dbReference>
<dbReference type="SUPFAM" id="SSF55909">
    <property type="entry name" value="Pentein"/>
    <property type="match status" value="1"/>
</dbReference>